<dbReference type="PANTHER" id="PTHR42795">
    <property type="entry name" value="ALANINE DEHYDROGENASE"/>
    <property type="match status" value="1"/>
</dbReference>
<feature type="active site" description="Proton donor/acceptor" evidence="6">
    <location>
        <position position="96"/>
    </location>
</feature>
<dbReference type="InterPro" id="IPR036291">
    <property type="entry name" value="NAD(P)-bd_dom_sf"/>
</dbReference>
<dbReference type="InterPro" id="IPR008141">
    <property type="entry name" value="Ala_DH"/>
</dbReference>
<organism evidence="11">
    <name type="scientific">Vecturithrix granuli</name>
    <dbReference type="NCBI Taxonomy" id="1499967"/>
    <lineage>
        <taxon>Bacteria</taxon>
        <taxon>Candidatus Moduliflexota</taxon>
        <taxon>Candidatus Vecturitrichia</taxon>
        <taxon>Candidatus Vecturitrichales</taxon>
        <taxon>Candidatus Vecturitrichaceae</taxon>
        <taxon>Candidatus Vecturithrix</taxon>
    </lineage>
</organism>
<evidence type="ECO:0000256" key="8">
    <source>
        <dbReference type="PIRSR" id="PIRSR000183-3"/>
    </source>
</evidence>
<evidence type="ECO:0000259" key="9">
    <source>
        <dbReference type="SMART" id="SM01002"/>
    </source>
</evidence>
<comment type="catalytic activity">
    <reaction evidence="5">
        <text>L-alanine + NAD(+) + H2O = pyruvate + NH4(+) + NADH + H(+)</text>
        <dbReference type="Rhea" id="RHEA:18405"/>
        <dbReference type="ChEBI" id="CHEBI:15361"/>
        <dbReference type="ChEBI" id="CHEBI:15377"/>
        <dbReference type="ChEBI" id="CHEBI:15378"/>
        <dbReference type="ChEBI" id="CHEBI:28938"/>
        <dbReference type="ChEBI" id="CHEBI:57540"/>
        <dbReference type="ChEBI" id="CHEBI:57945"/>
        <dbReference type="ChEBI" id="CHEBI:57972"/>
        <dbReference type="EC" id="1.4.1.1"/>
    </reaction>
</comment>
<feature type="domain" description="Alanine dehydrogenase/pyridine nucleotide transhydrogenase NAD(H)-binding" evidence="9">
    <location>
        <begin position="149"/>
        <end position="297"/>
    </location>
</feature>
<dbReference type="AlphaFoldDB" id="A0A081BUD6"/>
<dbReference type="Pfam" id="PF05222">
    <property type="entry name" value="AlaDh_PNT_N"/>
    <property type="match status" value="1"/>
</dbReference>
<dbReference type="SMART" id="SM01003">
    <property type="entry name" value="AlaDh_PNT_N"/>
    <property type="match status" value="1"/>
</dbReference>
<gene>
    <name evidence="11" type="ORF">U27_02902</name>
</gene>
<feature type="binding site" evidence="7">
    <location>
        <position position="75"/>
    </location>
    <ligand>
        <name>substrate</name>
    </ligand>
</feature>
<dbReference type="GO" id="GO:0042853">
    <property type="term" value="P:L-alanine catabolic process"/>
    <property type="evidence" value="ECO:0007669"/>
    <property type="project" value="InterPro"/>
</dbReference>
<evidence type="ECO:0000256" key="5">
    <source>
        <dbReference type="PIRNR" id="PIRNR000183"/>
    </source>
</evidence>
<dbReference type="SUPFAM" id="SSF51735">
    <property type="entry name" value="NAD(P)-binding Rossmann-fold domains"/>
    <property type="match status" value="1"/>
</dbReference>
<feature type="binding site" evidence="8">
    <location>
        <begin position="239"/>
        <end position="240"/>
    </location>
    <ligand>
        <name>NAD(+)</name>
        <dbReference type="ChEBI" id="CHEBI:57540"/>
    </ligand>
</feature>
<feature type="binding site" evidence="8">
    <location>
        <position position="203"/>
    </location>
    <ligand>
        <name>NAD(+)</name>
        <dbReference type="ChEBI" id="CHEBI:57540"/>
    </ligand>
</feature>
<dbReference type="HOGENOM" id="CLU_003376_3_0_0"/>
<comment type="similarity">
    <text evidence="1 5">Belongs to the AlaDH/PNT family.</text>
</comment>
<feature type="binding site" evidence="8">
    <location>
        <position position="198"/>
    </location>
    <ligand>
        <name>NAD(+)</name>
        <dbReference type="ChEBI" id="CHEBI:57540"/>
    </ligand>
</feature>
<sequence length="370" mass="39560">MIVGILKEIKTAENRVCMTPAGVEMMNHHDHTVLVEKDAGLNSGFGDADYAEHGAVIVATPQEIYQRAEMVMHVKEPLPSEYDLIRQDQIVFTYLHLAAAEELTHKLVKSGSICIAYETIQKVDGSLPLLTPMSEVAGRMATQQGAKYLEMAQGGLGVLLGGVPGVDPATVVVIGGGVVGMNAAKMACGLGAKVYIVDMNLDRLRYLSDVMPSNCIPLMSSPATLRKLVKEADVVIGAVLVAGAKTPKLITREMLKTMKKGAVMVDVAIDQGGCFETSKPTTHTSPTYTVEGVVHYCVANMPGAVAKTSTLALTNATLPYALQIADKGWKRAIQENNEIKLGANVVKGKVTYKAVAEAFGLEYTPIDQFL</sequence>
<accession>A0A081BUD6</accession>
<feature type="binding site" evidence="8">
    <location>
        <position position="220"/>
    </location>
    <ligand>
        <name>NAD(+)</name>
        <dbReference type="ChEBI" id="CHEBI:57540"/>
    </ligand>
</feature>
<dbReference type="FunFam" id="3.40.50.720:FF:000049">
    <property type="entry name" value="Alanine dehydrogenase"/>
    <property type="match status" value="1"/>
</dbReference>
<dbReference type="EC" id="1.4.1.1" evidence="2 5"/>
<evidence type="ECO:0000256" key="3">
    <source>
        <dbReference type="ARBA" id="ARBA00023002"/>
    </source>
</evidence>
<evidence type="ECO:0000256" key="2">
    <source>
        <dbReference type="ARBA" id="ARBA00012897"/>
    </source>
</evidence>
<feature type="binding site" evidence="8">
    <location>
        <begin position="298"/>
        <end position="301"/>
    </location>
    <ligand>
        <name>NAD(+)</name>
        <dbReference type="ChEBI" id="CHEBI:57540"/>
    </ligand>
</feature>
<protein>
    <recommendedName>
        <fullName evidence="2 5">Alanine dehydrogenase</fullName>
        <ecNumber evidence="2 5">1.4.1.1</ecNumber>
    </recommendedName>
</protein>
<dbReference type="PANTHER" id="PTHR42795:SF1">
    <property type="entry name" value="ALANINE DEHYDROGENASE"/>
    <property type="match status" value="1"/>
</dbReference>
<dbReference type="CDD" id="cd05305">
    <property type="entry name" value="L-AlaDH"/>
    <property type="match status" value="1"/>
</dbReference>
<proteinExistence type="inferred from homology"/>
<dbReference type="Gene3D" id="3.40.50.720">
    <property type="entry name" value="NAD(P)-binding Rossmann-like Domain"/>
    <property type="match status" value="2"/>
</dbReference>
<dbReference type="InterPro" id="IPR007886">
    <property type="entry name" value="AlaDH/PNT_N"/>
</dbReference>
<dbReference type="PROSITE" id="PS00837">
    <property type="entry name" value="ALADH_PNT_2"/>
    <property type="match status" value="1"/>
</dbReference>
<dbReference type="GO" id="GO:0005886">
    <property type="term" value="C:plasma membrane"/>
    <property type="evidence" value="ECO:0007669"/>
    <property type="project" value="TreeGrafter"/>
</dbReference>
<evidence type="ECO:0000313" key="12">
    <source>
        <dbReference type="Proteomes" id="UP000030661"/>
    </source>
</evidence>
<keyword evidence="4 5" id="KW-0520">NAD</keyword>
<evidence type="ECO:0000256" key="4">
    <source>
        <dbReference type="ARBA" id="ARBA00023027"/>
    </source>
</evidence>
<dbReference type="SMART" id="SM01002">
    <property type="entry name" value="AlaDh_PNT_C"/>
    <property type="match status" value="1"/>
</dbReference>
<evidence type="ECO:0000256" key="6">
    <source>
        <dbReference type="PIRSR" id="PIRSR000183-1"/>
    </source>
</evidence>
<dbReference type="InterPro" id="IPR008143">
    <property type="entry name" value="Ala_DH/PNT_CS2"/>
</dbReference>
<evidence type="ECO:0000256" key="7">
    <source>
        <dbReference type="PIRSR" id="PIRSR000183-2"/>
    </source>
</evidence>
<dbReference type="eggNOG" id="COG0686">
    <property type="taxonomic scope" value="Bacteria"/>
</dbReference>
<feature type="active site" description="Proton donor/acceptor" evidence="6">
    <location>
        <position position="270"/>
    </location>
</feature>
<dbReference type="STRING" id="1499967.U27_02902"/>
<feature type="binding site" evidence="8">
    <location>
        <begin position="267"/>
        <end position="270"/>
    </location>
    <ligand>
        <name>NAD(+)</name>
        <dbReference type="ChEBI" id="CHEBI:57540"/>
    </ligand>
</feature>
<dbReference type="GO" id="GO:0000286">
    <property type="term" value="F:alanine dehydrogenase activity"/>
    <property type="evidence" value="ECO:0007669"/>
    <property type="project" value="UniProtKB-UniRule"/>
</dbReference>
<feature type="binding site" evidence="8">
    <location>
        <position position="134"/>
    </location>
    <ligand>
        <name>NAD(+)</name>
        <dbReference type="ChEBI" id="CHEBI:57540"/>
    </ligand>
</feature>
<keyword evidence="3 5" id="KW-0560">Oxidoreductase</keyword>
<feature type="binding site" evidence="7">
    <location>
        <position position="15"/>
    </location>
    <ligand>
        <name>substrate</name>
    </ligand>
</feature>
<dbReference type="PIRSF" id="PIRSF000183">
    <property type="entry name" value="Alanine_dh"/>
    <property type="match status" value="1"/>
</dbReference>
<name>A0A081BUD6_VECG1</name>
<reference evidence="11" key="1">
    <citation type="journal article" date="2015" name="PeerJ">
        <title>First genomic representation of candidate bacterial phylum KSB3 points to enhanced environmental sensing as a trigger of wastewater bulking.</title>
        <authorList>
            <person name="Sekiguchi Y."/>
            <person name="Ohashi A."/>
            <person name="Parks D.H."/>
            <person name="Yamauchi T."/>
            <person name="Tyson G.W."/>
            <person name="Hugenholtz P."/>
        </authorList>
    </citation>
    <scope>NUCLEOTIDE SEQUENCE [LARGE SCALE GENOMIC DNA]</scope>
</reference>
<dbReference type="Pfam" id="PF01262">
    <property type="entry name" value="AlaDh_PNT_C"/>
    <property type="match status" value="1"/>
</dbReference>
<keyword evidence="12" id="KW-1185">Reference proteome</keyword>
<dbReference type="Proteomes" id="UP000030661">
    <property type="component" value="Unassembled WGS sequence"/>
</dbReference>
<dbReference type="GO" id="GO:0000166">
    <property type="term" value="F:nucleotide binding"/>
    <property type="evidence" value="ECO:0007669"/>
    <property type="project" value="UniProtKB-KW"/>
</dbReference>
<keyword evidence="8" id="KW-0547">Nucleotide-binding</keyword>
<dbReference type="InterPro" id="IPR007698">
    <property type="entry name" value="AlaDH/PNT_NAD(H)-bd"/>
</dbReference>
<evidence type="ECO:0000256" key="1">
    <source>
        <dbReference type="ARBA" id="ARBA00005689"/>
    </source>
</evidence>
<evidence type="ECO:0000313" key="11">
    <source>
        <dbReference type="EMBL" id="GAK55941.1"/>
    </source>
</evidence>
<dbReference type="NCBIfam" id="TIGR00518">
    <property type="entry name" value="alaDH"/>
    <property type="match status" value="1"/>
</dbReference>
<dbReference type="EMBL" id="DF820464">
    <property type="protein sequence ID" value="GAK55941.1"/>
    <property type="molecule type" value="Genomic_DNA"/>
</dbReference>
<dbReference type="SUPFAM" id="SSF52283">
    <property type="entry name" value="Formate/glycerate dehydrogenase catalytic domain-like"/>
    <property type="match status" value="1"/>
</dbReference>
<evidence type="ECO:0000259" key="10">
    <source>
        <dbReference type="SMART" id="SM01003"/>
    </source>
</evidence>
<feature type="domain" description="Alanine dehydrogenase/pyridine nucleotide transhydrogenase N-terminal" evidence="10">
    <location>
        <begin position="4"/>
        <end position="137"/>
    </location>
</feature>